<dbReference type="EMBL" id="VOOS01000023">
    <property type="protein sequence ID" value="TXB63324.1"/>
    <property type="molecule type" value="Genomic_DNA"/>
</dbReference>
<protein>
    <recommendedName>
        <fullName evidence="3">Adhesin</fullName>
    </recommendedName>
</protein>
<keyword evidence="2" id="KW-1185">Reference proteome</keyword>
<dbReference type="Gene3D" id="2.40.10.10">
    <property type="entry name" value="Trypsin-like serine proteases"/>
    <property type="match status" value="1"/>
</dbReference>
<feature type="non-terminal residue" evidence="1">
    <location>
        <position position="168"/>
    </location>
</feature>
<sequence length="168" mass="16752">PGGSVSEDPVGLSAGTYYLTASSFGCSVTDTIIINQPSQLVAAIDSSFDVSCFGSTDGIAYGSATGGVSPYTYFWGAAAGGQTTAAASGLSAGNYTMIVTDSNNCNATIPVTINEPAPLNAVLGSFDAYCSLAEGTVWAQPTNGTAPYTFAWDSAGVNVGALDTVSGL</sequence>
<accession>A0A5C6RMX6</accession>
<organism evidence="1 2">
    <name type="scientific">Vicingus serpentipes</name>
    <dbReference type="NCBI Taxonomy" id="1926625"/>
    <lineage>
        <taxon>Bacteria</taxon>
        <taxon>Pseudomonadati</taxon>
        <taxon>Bacteroidota</taxon>
        <taxon>Flavobacteriia</taxon>
        <taxon>Flavobacteriales</taxon>
        <taxon>Vicingaceae</taxon>
        <taxon>Vicingus</taxon>
    </lineage>
</organism>
<gene>
    <name evidence="1" type="ORF">FRY74_12790</name>
</gene>
<dbReference type="Proteomes" id="UP000321721">
    <property type="component" value="Unassembled WGS sequence"/>
</dbReference>
<feature type="non-terminal residue" evidence="1">
    <location>
        <position position="1"/>
    </location>
</feature>
<dbReference type="AlphaFoldDB" id="A0A5C6RMX6"/>
<evidence type="ECO:0000313" key="2">
    <source>
        <dbReference type="Proteomes" id="UP000321721"/>
    </source>
</evidence>
<comment type="caution">
    <text evidence="1">The sequence shown here is derived from an EMBL/GenBank/DDBJ whole genome shotgun (WGS) entry which is preliminary data.</text>
</comment>
<evidence type="ECO:0008006" key="3">
    <source>
        <dbReference type="Google" id="ProtNLM"/>
    </source>
</evidence>
<evidence type="ECO:0000313" key="1">
    <source>
        <dbReference type="EMBL" id="TXB63324.1"/>
    </source>
</evidence>
<name>A0A5C6RMX6_9FLAO</name>
<proteinExistence type="predicted"/>
<reference evidence="1 2" key="1">
    <citation type="submission" date="2019-08" db="EMBL/GenBank/DDBJ databases">
        <title>Genome of Vicingus serpentipes NCIMB 15042.</title>
        <authorList>
            <person name="Bowman J.P."/>
        </authorList>
    </citation>
    <scope>NUCLEOTIDE SEQUENCE [LARGE SCALE GENOMIC DNA]</scope>
    <source>
        <strain evidence="1 2">NCIMB 15042</strain>
    </source>
</reference>
<dbReference type="InterPro" id="IPR043504">
    <property type="entry name" value="Peptidase_S1_PA_chymotrypsin"/>
</dbReference>